<reference evidence="2" key="1">
    <citation type="journal article" date="2019" name="Int. J. Syst. Evol. Microbiol.">
        <title>The Global Catalogue of Microorganisms (GCM) 10K type strain sequencing project: providing services to taxonomists for standard genome sequencing and annotation.</title>
        <authorList>
            <consortium name="The Broad Institute Genomics Platform"/>
            <consortium name="The Broad Institute Genome Sequencing Center for Infectious Disease"/>
            <person name="Wu L."/>
            <person name="Ma J."/>
        </authorList>
    </citation>
    <scope>NUCLEOTIDE SEQUENCE [LARGE SCALE GENOMIC DNA]</scope>
    <source>
        <strain evidence="2">KACC 12602</strain>
    </source>
</reference>
<organism evidence="1 2">
    <name type="scientific">Adhaeribacter terreus</name>
    <dbReference type="NCBI Taxonomy" id="529703"/>
    <lineage>
        <taxon>Bacteria</taxon>
        <taxon>Pseudomonadati</taxon>
        <taxon>Bacteroidota</taxon>
        <taxon>Cytophagia</taxon>
        <taxon>Cytophagales</taxon>
        <taxon>Hymenobacteraceae</taxon>
        <taxon>Adhaeribacter</taxon>
    </lineage>
</organism>
<dbReference type="RefSeq" id="WP_378018418.1">
    <property type="nucleotide sequence ID" value="NZ_JBHSKT010000011.1"/>
</dbReference>
<gene>
    <name evidence="1" type="ORF">ACFPIB_15685</name>
</gene>
<evidence type="ECO:0000313" key="1">
    <source>
        <dbReference type="EMBL" id="MFC5272059.1"/>
    </source>
</evidence>
<evidence type="ECO:0008006" key="3">
    <source>
        <dbReference type="Google" id="ProtNLM"/>
    </source>
</evidence>
<proteinExistence type="predicted"/>
<protein>
    <recommendedName>
        <fullName evidence="3">DUF4760 domain-containing protein</fullName>
    </recommendedName>
</protein>
<accession>A0ABW0EGP5</accession>
<evidence type="ECO:0000313" key="2">
    <source>
        <dbReference type="Proteomes" id="UP001596161"/>
    </source>
</evidence>
<sequence length="154" mass="18079">MELLKTLGPSIITLVGIVIGWYLKEQSEKLRLQKEKLLETKRENYLKVLIPIIRIFAGIRNKNEMEKAIKEVQSFDYKQTAFHLMMFGSDGVVRAYNDFFQFLYNQPDTSSPKLMMTYLGRLVIEIRKDIGNNSTTLKELDMLRFMITDIDKFN</sequence>
<dbReference type="EMBL" id="JBHSKT010000011">
    <property type="protein sequence ID" value="MFC5272059.1"/>
    <property type="molecule type" value="Genomic_DNA"/>
</dbReference>
<name>A0ABW0EGP5_9BACT</name>
<keyword evidence="2" id="KW-1185">Reference proteome</keyword>
<dbReference type="Proteomes" id="UP001596161">
    <property type="component" value="Unassembled WGS sequence"/>
</dbReference>
<comment type="caution">
    <text evidence="1">The sequence shown here is derived from an EMBL/GenBank/DDBJ whole genome shotgun (WGS) entry which is preliminary data.</text>
</comment>